<evidence type="ECO:0000256" key="1">
    <source>
        <dbReference type="ARBA" id="ARBA00004141"/>
    </source>
</evidence>
<keyword evidence="2 5" id="KW-0812">Transmembrane</keyword>
<comment type="caution">
    <text evidence="6">The sequence shown here is derived from an EMBL/GenBank/DDBJ whole genome shotgun (WGS) entry which is preliminary data.</text>
</comment>
<keyword evidence="3 5" id="KW-1133">Transmembrane helix</keyword>
<dbReference type="NCBIfam" id="TIGR00945">
    <property type="entry name" value="tatC"/>
    <property type="match status" value="1"/>
</dbReference>
<evidence type="ECO:0000313" key="6">
    <source>
        <dbReference type="EMBL" id="RLL48249.1"/>
    </source>
</evidence>
<dbReference type="AlphaFoldDB" id="A0A498DI85"/>
<dbReference type="PANTHER" id="PTHR30371:SF4">
    <property type="entry name" value="SEC-INDEPENDENT PROTEIN TRANSLOCASE PROTEIN TATCD"/>
    <property type="match status" value="1"/>
</dbReference>
<comment type="subunit">
    <text evidence="5">Forms a complex with TatA.</text>
</comment>
<reference evidence="6 7" key="1">
    <citation type="submission" date="2018-10" db="EMBL/GenBank/DDBJ databases">
        <title>Oceanobacillus sp. YLB-02 draft genome.</title>
        <authorList>
            <person name="Yu L."/>
        </authorList>
    </citation>
    <scope>NUCLEOTIDE SEQUENCE [LARGE SCALE GENOMIC DNA]</scope>
    <source>
        <strain evidence="6 7">YLB-02</strain>
    </source>
</reference>
<feature type="transmembrane region" description="Helical" evidence="5">
    <location>
        <begin position="69"/>
        <end position="93"/>
    </location>
</feature>
<comment type="subcellular location">
    <subcellularLocation>
        <location evidence="5">Cell membrane</location>
        <topology evidence="5">Multi-pass membrane protein</topology>
    </subcellularLocation>
    <subcellularLocation>
        <location evidence="1">Membrane</location>
        <topology evidence="1">Multi-pass membrane protein</topology>
    </subcellularLocation>
</comment>
<dbReference type="RefSeq" id="WP_121521255.1">
    <property type="nucleotide sequence ID" value="NZ_RCHR01000001.1"/>
</dbReference>
<dbReference type="PROSITE" id="PS01218">
    <property type="entry name" value="TATC"/>
    <property type="match status" value="1"/>
</dbReference>
<comment type="function">
    <text evidence="5">Part of the twin-arginine translocation (Tat) system that transports large folded proteins containing a characteristic twin-arginine motif in their signal peptide across membranes.</text>
</comment>
<dbReference type="GO" id="GO:0043953">
    <property type="term" value="P:protein transport by the Tat complex"/>
    <property type="evidence" value="ECO:0007669"/>
    <property type="project" value="UniProtKB-UniRule"/>
</dbReference>
<feature type="transmembrane region" description="Helical" evidence="5">
    <location>
        <begin position="155"/>
        <end position="181"/>
    </location>
</feature>
<dbReference type="PANTHER" id="PTHR30371">
    <property type="entry name" value="SEC-INDEPENDENT PROTEIN TRANSLOCASE PROTEIN TATC"/>
    <property type="match status" value="1"/>
</dbReference>
<evidence type="ECO:0000256" key="5">
    <source>
        <dbReference type="HAMAP-Rule" id="MF_00902"/>
    </source>
</evidence>
<dbReference type="EMBL" id="RCHR01000001">
    <property type="protein sequence ID" value="RLL48249.1"/>
    <property type="molecule type" value="Genomic_DNA"/>
</dbReference>
<keyword evidence="5" id="KW-0811">Translocation</keyword>
<protein>
    <recommendedName>
        <fullName evidence="5">Sec-independent protein translocase protein TatC</fullName>
    </recommendedName>
</protein>
<dbReference type="Proteomes" id="UP000270219">
    <property type="component" value="Unassembled WGS sequence"/>
</dbReference>
<evidence type="ECO:0000256" key="4">
    <source>
        <dbReference type="ARBA" id="ARBA00023136"/>
    </source>
</evidence>
<keyword evidence="5" id="KW-0653">Protein transport</keyword>
<name>A0A498DI85_9BACI</name>
<dbReference type="HAMAP" id="MF_00902">
    <property type="entry name" value="TatC"/>
    <property type="match status" value="1"/>
</dbReference>
<evidence type="ECO:0000256" key="2">
    <source>
        <dbReference type="ARBA" id="ARBA00022692"/>
    </source>
</evidence>
<keyword evidence="5" id="KW-0813">Transport</keyword>
<comment type="caution">
    <text evidence="5">Lacks conserved residue(s) required for the propagation of feature annotation.</text>
</comment>
<dbReference type="OrthoDB" id="9777044at2"/>
<comment type="similarity">
    <text evidence="5">Belongs to the TatC family.</text>
</comment>
<feature type="transmembrane region" description="Helical" evidence="5">
    <location>
        <begin position="24"/>
        <end position="49"/>
    </location>
</feature>
<evidence type="ECO:0000256" key="3">
    <source>
        <dbReference type="ARBA" id="ARBA00022989"/>
    </source>
</evidence>
<sequence>MGENQPHDKDMDVVGHLSELRNRLIVTIVVFFIFLIIGFLFVEDIYYFFAKDLEFKLTAISPGEILWVYFAMAGLIAVVGTIPLLSYQIWAFVKPGLTPKERRVSLAYIPALFFLFIAGLVFGYLLFTNLVIPFLLTLNNGMFDVMFTIDRYFKFLIRVTFPLALLFELPIVVMFLTSLGIITPEFMKKWRKYAYFVLVVISTLITPPDFITPILVSIPLIILYEISIHLSKIVYRKKEEKHKAFMNEESV</sequence>
<dbReference type="GO" id="GO:0033281">
    <property type="term" value="C:TAT protein transport complex"/>
    <property type="evidence" value="ECO:0007669"/>
    <property type="project" value="UniProtKB-UniRule"/>
</dbReference>
<dbReference type="Pfam" id="PF00902">
    <property type="entry name" value="TatC"/>
    <property type="match status" value="1"/>
</dbReference>
<dbReference type="PRINTS" id="PR01840">
    <property type="entry name" value="TATCFAMILY"/>
</dbReference>
<keyword evidence="5" id="KW-1003">Cell membrane</keyword>
<keyword evidence="7" id="KW-1185">Reference proteome</keyword>
<dbReference type="GO" id="GO:0065002">
    <property type="term" value="P:intracellular protein transmembrane transport"/>
    <property type="evidence" value="ECO:0007669"/>
    <property type="project" value="TreeGrafter"/>
</dbReference>
<dbReference type="GO" id="GO:0009977">
    <property type="term" value="F:proton motive force dependent protein transmembrane transporter activity"/>
    <property type="evidence" value="ECO:0007669"/>
    <property type="project" value="TreeGrafter"/>
</dbReference>
<dbReference type="InterPro" id="IPR019820">
    <property type="entry name" value="Sec-indep_translocase_CS"/>
</dbReference>
<feature type="transmembrane region" description="Helical" evidence="5">
    <location>
        <begin position="193"/>
        <end position="211"/>
    </location>
</feature>
<gene>
    <name evidence="5 6" type="primary">tatC</name>
    <name evidence="6" type="ORF">D8M04_02955</name>
</gene>
<evidence type="ECO:0000313" key="7">
    <source>
        <dbReference type="Proteomes" id="UP000270219"/>
    </source>
</evidence>
<dbReference type="InterPro" id="IPR002033">
    <property type="entry name" value="TatC"/>
</dbReference>
<proteinExistence type="inferred from homology"/>
<organism evidence="6 7">
    <name type="scientific">Oceanobacillus piezotolerans</name>
    <dbReference type="NCBI Taxonomy" id="2448030"/>
    <lineage>
        <taxon>Bacteria</taxon>
        <taxon>Bacillati</taxon>
        <taxon>Bacillota</taxon>
        <taxon>Bacilli</taxon>
        <taxon>Bacillales</taxon>
        <taxon>Bacillaceae</taxon>
        <taxon>Oceanobacillus</taxon>
    </lineage>
</organism>
<feature type="transmembrane region" description="Helical" evidence="5">
    <location>
        <begin position="105"/>
        <end position="135"/>
    </location>
</feature>
<keyword evidence="4 5" id="KW-0472">Membrane</keyword>
<accession>A0A498DI85</accession>